<comment type="subcellular location">
    <subcellularLocation>
        <location evidence="1">Cell inner membrane</location>
        <topology evidence="1">Multi-pass membrane protein</topology>
    </subcellularLocation>
</comment>
<dbReference type="PANTHER" id="PTHR30012:SF0">
    <property type="entry name" value="TYPE II SECRETION SYSTEM PROTEIN F-RELATED"/>
    <property type="match status" value="1"/>
</dbReference>
<organism evidence="10 11">
    <name type="scientific">Psychracetigena formicireducens</name>
    <dbReference type="NCBI Taxonomy" id="2986056"/>
    <lineage>
        <taxon>Bacteria</taxon>
        <taxon>Bacillati</taxon>
        <taxon>Candidatus Lithacetigenota</taxon>
        <taxon>Candidatus Psychracetigena</taxon>
    </lineage>
</organism>
<evidence type="ECO:0000256" key="8">
    <source>
        <dbReference type="SAM" id="Phobius"/>
    </source>
</evidence>
<dbReference type="GO" id="GO:0005886">
    <property type="term" value="C:plasma membrane"/>
    <property type="evidence" value="ECO:0007669"/>
    <property type="project" value="UniProtKB-SubCell"/>
</dbReference>
<evidence type="ECO:0000256" key="4">
    <source>
        <dbReference type="ARBA" id="ARBA00022519"/>
    </source>
</evidence>
<evidence type="ECO:0000256" key="5">
    <source>
        <dbReference type="ARBA" id="ARBA00022692"/>
    </source>
</evidence>
<dbReference type="InterPro" id="IPR042094">
    <property type="entry name" value="T2SS_GspF_sf"/>
</dbReference>
<keyword evidence="7 8" id="KW-0472">Membrane</keyword>
<dbReference type="InterPro" id="IPR018076">
    <property type="entry name" value="T2SS_GspF_dom"/>
</dbReference>
<dbReference type="FunFam" id="1.20.81.30:FF:000001">
    <property type="entry name" value="Type II secretion system protein F"/>
    <property type="match status" value="1"/>
</dbReference>
<feature type="domain" description="Type II secretion system protein GspF" evidence="9">
    <location>
        <begin position="274"/>
        <end position="396"/>
    </location>
</feature>
<keyword evidence="6 8" id="KW-1133">Transmembrane helix</keyword>
<evidence type="ECO:0000313" key="10">
    <source>
        <dbReference type="EMBL" id="MBT9146064.1"/>
    </source>
</evidence>
<evidence type="ECO:0000256" key="7">
    <source>
        <dbReference type="ARBA" id="ARBA00023136"/>
    </source>
</evidence>
<feature type="transmembrane region" description="Helical" evidence="8">
    <location>
        <begin position="173"/>
        <end position="193"/>
    </location>
</feature>
<evidence type="ECO:0000256" key="1">
    <source>
        <dbReference type="ARBA" id="ARBA00004429"/>
    </source>
</evidence>
<feature type="transmembrane region" description="Helical" evidence="8">
    <location>
        <begin position="213"/>
        <end position="242"/>
    </location>
</feature>
<keyword evidence="4" id="KW-0997">Cell inner membrane</keyword>
<evidence type="ECO:0000256" key="6">
    <source>
        <dbReference type="ARBA" id="ARBA00022989"/>
    </source>
</evidence>
<protein>
    <submittedName>
        <fullName evidence="10">Type II secretion system protein F</fullName>
    </submittedName>
</protein>
<dbReference type="InterPro" id="IPR003004">
    <property type="entry name" value="GspF/PilC"/>
</dbReference>
<name>A0A9E2BN70_PSYF1</name>
<dbReference type="PRINTS" id="PR00812">
    <property type="entry name" value="BCTERIALGSPF"/>
</dbReference>
<gene>
    <name evidence="10" type="primary">epsF_3</name>
    <name evidence="10" type="ORF">DDT42_01943</name>
</gene>
<evidence type="ECO:0000259" key="9">
    <source>
        <dbReference type="Pfam" id="PF00482"/>
    </source>
</evidence>
<dbReference type="Proteomes" id="UP000811545">
    <property type="component" value="Unassembled WGS sequence"/>
</dbReference>
<dbReference type="EMBL" id="QLTW01000293">
    <property type="protein sequence ID" value="MBT9146064.1"/>
    <property type="molecule type" value="Genomic_DNA"/>
</dbReference>
<sequence>MPRFSYIAKDTSGGNFHEVVDMASVGEVISFLRRRGLIPLSITPVSARTIFKERKGEQKGGRLRAGDIAAFFRQLSTMLGAGVSLADAVDDLSEGVGNIALQRILQEVKKDISRGDSFSRALSKHQKVFSSLTISMISAGEESGNLDGVLSDLSTYLENELALRRKIKSATSYPIFIGFFFLGATAFVTFFLLPRFQAIFAEMGVDLPLFTRIVLGISSFLVGNIIWGCGIVVLIIIFFVAYSRTSAGHYNLDYLKLKIPFVGKFLQQVALGRFSQTLSTLQRGGIPILTSLEIAGHTSGNLFLTRAIEAVHRGLVKGGMVSEGLAKNVIFPRMMVRMVMVGEETGKMEEMLDRVHKAYQDEVESAITSMGAIIEPLLIVILGVIVGVTVLAIYLPIFRIAGAVK</sequence>
<evidence type="ECO:0000256" key="3">
    <source>
        <dbReference type="ARBA" id="ARBA00022475"/>
    </source>
</evidence>
<keyword evidence="3" id="KW-1003">Cell membrane</keyword>
<dbReference type="Gene3D" id="1.20.81.30">
    <property type="entry name" value="Type II secretion system (T2SS), domain F"/>
    <property type="match status" value="2"/>
</dbReference>
<dbReference type="AlphaFoldDB" id="A0A9E2BN70"/>
<feature type="domain" description="Type II secretion system protein GspF" evidence="9">
    <location>
        <begin position="71"/>
        <end position="194"/>
    </location>
</feature>
<accession>A0A9E2BN70</accession>
<evidence type="ECO:0000256" key="2">
    <source>
        <dbReference type="ARBA" id="ARBA00005745"/>
    </source>
</evidence>
<dbReference type="Pfam" id="PF00482">
    <property type="entry name" value="T2SSF"/>
    <property type="match status" value="2"/>
</dbReference>
<keyword evidence="5 8" id="KW-0812">Transmembrane</keyword>
<proteinExistence type="inferred from homology"/>
<evidence type="ECO:0000313" key="11">
    <source>
        <dbReference type="Proteomes" id="UP000811545"/>
    </source>
</evidence>
<reference evidence="10 11" key="1">
    <citation type="journal article" date="2021" name="bioRxiv">
        <title>Unique metabolic strategies in Hadean analogues reveal hints for primordial physiology.</title>
        <authorList>
            <person name="Nobu M.K."/>
            <person name="Nakai R."/>
            <person name="Tamazawa S."/>
            <person name="Mori H."/>
            <person name="Toyoda A."/>
            <person name="Ijiri A."/>
            <person name="Suzuki S."/>
            <person name="Kurokawa K."/>
            <person name="Kamagata Y."/>
            <person name="Tamaki H."/>
        </authorList>
    </citation>
    <scope>NUCLEOTIDE SEQUENCE [LARGE SCALE GENOMIC DNA]</scope>
    <source>
        <strain evidence="10">BS525</strain>
    </source>
</reference>
<feature type="transmembrane region" description="Helical" evidence="8">
    <location>
        <begin position="377"/>
        <end position="397"/>
    </location>
</feature>
<dbReference type="PANTHER" id="PTHR30012">
    <property type="entry name" value="GENERAL SECRETION PATHWAY PROTEIN"/>
    <property type="match status" value="1"/>
</dbReference>
<comment type="similarity">
    <text evidence="2">Belongs to the GSP F family.</text>
</comment>
<comment type="caution">
    <text evidence="10">The sequence shown here is derived from an EMBL/GenBank/DDBJ whole genome shotgun (WGS) entry which is preliminary data.</text>
</comment>